<dbReference type="WBParaSite" id="Pan_g3688.t1">
    <property type="protein sequence ID" value="Pan_g3688.t1"/>
    <property type="gene ID" value="Pan_g3688"/>
</dbReference>
<proteinExistence type="predicted"/>
<organism evidence="1 2">
    <name type="scientific">Panagrellus redivivus</name>
    <name type="common">Microworm</name>
    <dbReference type="NCBI Taxonomy" id="6233"/>
    <lineage>
        <taxon>Eukaryota</taxon>
        <taxon>Metazoa</taxon>
        <taxon>Ecdysozoa</taxon>
        <taxon>Nematoda</taxon>
        <taxon>Chromadorea</taxon>
        <taxon>Rhabditida</taxon>
        <taxon>Tylenchina</taxon>
        <taxon>Panagrolaimomorpha</taxon>
        <taxon>Panagrolaimoidea</taxon>
        <taxon>Panagrolaimidae</taxon>
        <taxon>Panagrellus</taxon>
    </lineage>
</organism>
<name>A0A7E4ZYV1_PANRE</name>
<protein>
    <submittedName>
        <fullName evidence="2">Sulfotransfer_1 domain-containing protein</fullName>
    </submittedName>
</protein>
<evidence type="ECO:0000313" key="1">
    <source>
        <dbReference type="Proteomes" id="UP000492821"/>
    </source>
</evidence>
<evidence type="ECO:0000313" key="2">
    <source>
        <dbReference type="WBParaSite" id="Pan_g3688.t1"/>
    </source>
</evidence>
<dbReference type="Proteomes" id="UP000492821">
    <property type="component" value="Unassembled WGS sequence"/>
</dbReference>
<reference evidence="1" key="1">
    <citation type="journal article" date="2013" name="Genetics">
        <title>The draft genome and transcriptome of Panagrellus redivivus are shaped by the harsh demands of a free-living lifestyle.</title>
        <authorList>
            <person name="Srinivasan J."/>
            <person name="Dillman A.R."/>
            <person name="Macchietto M.G."/>
            <person name="Heikkinen L."/>
            <person name="Lakso M."/>
            <person name="Fracchia K.M."/>
            <person name="Antoshechkin I."/>
            <person name="Mortazavi A."/>
            <person name="Wong G."/>
            <person name="Sternberg P.W."/>
        </authorList>
    </citation>
    <scope>NUCLEOTIDE SEQUENCE [LARGE SCALE GENOMIC DNA]</scope>
    <source>
        <strain evidence="1">MT8872</strain>
    </source>
</reference>
<reference evidence="2" key="2">
    <citation type="submission" date="2020-10" db="UniProtKB">
        <authorList>
            <consortium name="WormBaseParasite"/>
        </authorList>
    </citation>
    <scope>IDENTIFICATION</scope>
</reference>
<dbReference type="AlphaFoldDB" id="A0A7E4ZYV1"/>
<sequence length="153" mass="18470">MDALLTNYKPRLLDFRYSSSGIDKDITFSTLVGLFPHVICIRIGKAYFNWLDDLNGTRKQYRTINIIHDDFDKLFSFKPPDLYDFVKSQPPIFSISLTYRVSVYRYHWIIHMMNKFIDPRFSDAKNGFCKVTLRVELFENIRIYRDHHYYYKN</sequence>
<keyword evidence="1" id="KW-1185">Reference proteome</keyword>
<accession>A0A7E4ZYV1</accession>